<gene>
    <name evidence="1" type="ORF">DN53_01480</name>
</gene>
<dbReference type="AlphaFoldDB" id="A0A444VQL0"/>
<accession>A0A444VQL0</accession>
<evidence type="ECO:0000313" key="1">
    <source>
        <dbReference type="EMBL" id="RYC52920.1"/>
    </source>
</evidence>
<reference evidence="1 2" key="1">
    <citation type="submission" date="2014-04" db="EMBL/GenBank/DDBJ databases">
        <title>Whole genome of Muricauda olearia.</title>
        <authorList>
            <person name="Zhang X.-H."/>
            <person name="Tang K."/>
        </authorList>
    </citation>
    <scope>NUCLEOTIDE SEQUENCE [LARGE SCALE GENOMIC DNA]</scope>
    <source>
        <strain evidence="1 2">Th120</strain>
    </source>
</reference>
<sequence>MKRWIGFILHLAMIVVLTSFGSYTLTKKRNVEVPDFLKVEENLELFAPQDSVAVNEVDEVTPPFLGKAYFGFKEALAFKESQGKYHVVNTLGYLGKYQFGGSTLNLMGVHDIESFLDDPMLQEKAFDTNIARNKWILRRDIKRFKGKRIGGAVVTESGILAAAHLAGAGNVKKYLRSYGQNDVADAFGSSISYYIRKFSGYDVSIIPQRKNPKI</sequence>
<dbReference type="Gene3D" id="1.10.530.10">
    <property type="match status" value="1"/>
</dbReference>
<dbReference type="Proteomes" id="UP000290261">
    <property type="component" value="Unassembled WGS sequence"/>
</dbReference>
<dbReference type="RefSeq" id="WP_129652639.1">
    <property type="nucleotide sequence ID" value="NZ_ML142907.1"/>
</dbReference>
<proteinExistence type="predicted"/>
<evidence type="ECO:0008006" key="3">
    <source>
        <dbReference type="Google" id="ProtNLM"/>
    </source>
</evidence>
<keyword evidence="2" id="KW-1185">Reference proteome</keyword>
<dbReference type="SUPFAM" id="SSF53955">
    <property type="entry name" value="Lysozyme-like"/>
    <property type="match status" value="1"/>
</dbReference>
<dbReference type="EMBL" id="JJMP01000001">
    <property type="protein sequence ID" value="RYC52920.1"/>
    <property type="molecule type" value="Genomic_DNA"/>
</dbReference>
<organism evidence="1 2">
    <name type="scientific">Flagellimonas olearia</name>
    <dbReference type="NCBI Taxonomy" id="552546"/>
    <lineage>
        <taxon>Bacteria</taxon>
        <taxon>Pseudomonadati</taxon>
        <taxon>Bacteroidota</taxon>
        <taxon>Flavobacteriia</taxon>
        <taxon>Flavobacteriales</taxon>
        <taxon>Flavobacteriaceae</taxon>
        <taxon>Flagellimonas</taxon>
    </lineage>
</organism>
<dbReference type="InterPro" id="IPR023346">
    <property type="entry name" value="Lysozyme-like_dom_sf"/>
</dbReference>
<protein>
    <recommendedName>
        <fullName evidence="3">Peptidoglycan-binding protein LysM</fullName>
    </recommendedName>
</protein>
<evidence type="ECO:0000313" key="2">
    <source>
        <dbReference type="Proteomes" id="UP000290261"/>
    </source>
</evidence>
<name>A0A444VQL0_9FLAO</name>
<comment type="caution">
    <text evidence="1">The sequence shown here is derived from an EMBL/GenBank/DDBJ whole genome shotgun (WGS) entry which is preliminary data.</text>
</comment>